<feature type="compositionally biased region" description="Basic and acidic residues" evidence="1">
    <location>
        <begin position="147"/>
        <end position="164"/>
    </location>
</feature>
<dbReference type="Proteomes" id="UP000291116">
    <property type="component" value="Unassembled WGS sequence"/>
</dbReference>
<evidence type="ECO:0000256" key="1">
    <source>
        <dbReference type="SAM" id="MobiDB-lite"/>
    </source>
</evidence>
<proteinExistence type="predicted"/>
<feature type="region of interest" description="Disordered" evidence="1">
    <location>
        <begin position="119"/>
        <end position="210"/>
    </location>
</feature>
<dbReference type="AlphaFoldDB" id="A0A448Z481"/>
<feature type="region of interest" description="Disordered" evidence="1">
    <location>
        <begin position="396"/>
        <end position="415"/>
    </location>
</feature>
<gene>
    <name evidence="2" type="ORF">PSNMU_V1.4_AUG-EV-PASAV3_0035840</name>
</gene>
<dbReference type="OrthoDB" id="10563691at2759"/>
<sequence>MKTSSNYIPTKATVAVGLLLAGLHATTRIEPCSGFVVTPGANTVAGANASNQRPGASGRPDFPPFYSSPPVPMALSLSLSVRSLVPPRIWIEDAEEGFVDEDENLEPGEVCLRSVKSFADGVPSNDPLESTEPTSSSVYKASSIRVMMHDVSEEKKQNHKDRKDNRGKRFLTAGALVQRPSYDSSPYHGEGESQSQSSDQSDSAPSSETTPTAICDAWMADSILSDGGPNLQLQGALRVLDDLFLFHLQREWKQQQQQQDQDPGRGGSSGGCGVRALKNFVVRCGGEEESACGAWGEGCEYRSEDFVAASGMAASVRGFSPLREMVRVDSFYDPGYYDHDLAGRVPDCRPGGTLDRYRAALAAAERSGDKGHSGTLRSICGLLPDEASIARHTTKRFRITGQKPPPGQAGGGGLH</sequence>
<name>A0A448Z481_9STRA</name>
<keyword evidence="3" id="KW-1185">Reference proteome</keyword>
<reference evidence="2 3" key="1">
    <citation type="submission" date="2019-01" db="EMBL/GenBank/DDBJ databases">
        <authorList>
            <person name="Ferrante I. M."/>
        </authorList>
    </citation>
    <scope>NUCLEOTIDE SEQUENCE [LARGE SCALE GENOMIC DNA]</scope>
    <source>
        <strain evidence="2 3">B856</strain>
    </source>
</reference>
<feature type="compositionally biased region" description="Polar residues" evidence="1">
    <location>
        <begin position="127"/>
        <end position="140"/>
    </location>
</feature>
<dbReference type="EMBL" id="CAACVS010000103">
    <property type="protein sequence ID" value="VEU36800.1"/>
    <property type="molecule type" value="Genomic_DNA"/>
</dbReference>
<evidence type="ECO:0000313" key="2">
    <source>
        <dbReference type="EMBL" id="VEU36800.1"/>
    </source>
</evidence>
<evidence type="ECO:0000313" key="3">
    <source>
        <dbReference type="Proteomes" id="UP000291116"/>
    </source>
</evidence>
<organism evidence="2 3">
    <name type="scientific">Pseudo-nitzschia multistriata</name>
    <dbReference type="NCBI Taxonomy" id="183589"/>
    <lineage>
        <taxon>Eukaryota</taxon>
        <taxon>Sar</taxon>
        <taxon>Stramenopiles</taxon>
        <taxon>Ochrophyta</taxon>
        <taxon>Bacillariophyta</taxon>
        <taxon>Bacillariophyceae</taxon>
        <taxon>Bacillariophycidae</taxon>
        <taxon>Bacillariales</taxon>
        <taxon>Bacillariaceae</taxon>
        <taxon>Pseudo-nitzschia</taxon>
    </lineage>
</organism>
<protein>
    <submittedName>
        <fullName evidence="2">Uncharacterized protein</fullName>
    </submittedName>
</protein>
<feature type="compositionally biased region" description="Low complexity" evidence="1">
    <location>
        <begin position="193"/>
        <end position="207"/>
    </location>
</feature>
<accession>A0A448Z481</accession>